<dbReference type="PIRSF" id="PIRSF029285">
    <property type="entry name" value="Aminopept"/>
    <property type="match status" value="1"/>
</dbReference>
<gene>
    <name evidence="1" type="ORF">EV700_2055</name>
</gene>
<keyword evidence="1" id="KW-0645">Protease</keyword>
<name>A0A4Q7Z4K8_9GAMM</name>
<evidence type="ECO:0000313" key="2">
    <source>
        <dbReference type="Proteomes" id="UP000292423"/>
    </source>
</evidence>
<accession>A0A4Q7Z4K8</accession>
<dbReference type="GO" id="GO:0004177">
    <property type="term" value="F:aminopeptidase activity"/>
    <property type="evidence" value="ECO:0007669"/>
    <property type="project" value="UniProtKB-KW"/>
</dbReference>
<reference evidence="1 2" key="1">
    <citation type="submission" date="2019-02" db="EMBL/GenBank/DDBJ databases">
        <title>Genomic Encyclopedia of Type Strains, Phase IV (KMG-IV): sequencing the most valuable type-strain genomes for metagenomic binning, comparative biology and taxonomic classification.</title>
        <authorList>
            <person name="Goeker M."/>
        </authorList>
    </citation>
    <scope>NUCLEOTIDE SEQUENCE [LARGE SCALE GENOMIC DNA]</scope>
    <source>
        <strain evidence="1 2">DSM 105135</strain>
    </source>
</reference>
<protein>
    <submittedName>
        <fullName evidence="1">Putative aminopeptidase</fullName>
    </submittedName>
</protein>
<sequence length="352" mass="40483">MGLWRSVYVTLFSLTLGGCQSVGYMAHLGKGQWQMLSHRHSIDNVLRNPDTPEITVRKLESLQNIRQFAAGLGLPAKGQFDTYVDIHRRYAMWSVQATPELSLQARSWCYWFVGCLSFRNYFEEAQADNFAAGLRQQGYDTHIGKVAAYSTLGWFRDSILSSQLDKNEADLAELVFHELAHQVVYAKGDPVFNESFAEVVAHESLRRFLVGRPTELQSVLLRLERQHRFAELVQEYRRELQRLYASSLSPDEKRAGKQRIFNTLKEAYQRLKQESWHGYNGYDTWFDGVNNARMNSVSVYHDLVPALDALLASTGNDLPAFFNRCRELAKLPQSQRHAILGYSHFQVELIHD</sequence>
<dbReference type="InterPro" id="IPR014553">
    <property type="entry name" value="Aminopept"/>
</dbReference>
<dbReference type="EMBL" id="SHKX01000012">
    <property type="protein sequence ID" value="RZU45237.1"/>
    <property type="molecule type" value="Genomic_DNA"/>
</dbReference>
<keyword evidence="1" id="KW-0031">Aminopeptidase</keyword>
<dbReference type="RefSeq" id="WP_130413371.1">
    <property type="nucleotide sequence ID" value="NZ_SHKX01000012.1"/>
</dbReference>
<dbReference type="PROSITE" id="PS51257">
    <property type="entry name" value="PROKAR_LIPOPROTEIN"/>
    <property type="match status" value="1"/>
</dbReference>
<dbReference type="Proteomes" id="UP000292423">
    <property type="component" value="Unassembled WGS sequence"/>
</dbReference>
<dbReference type="Pfam" id="PF10023">
    <property type="entry name" value="Aminopep"/>
    <property type="match status" value="1"/>
</dbReference>
<dbReference type="OrthoDB" id="357991at2"/>
<keyword evidence="1" id="KW-0378">Hydrolase</keyword>
<organism evidence="1 2">
    <name type="scientific">Fluviicoccus keumensis</name>
    <dbReference type="NCBI Taxonomy" id="1435465"/>
    <lineage>
        <taxon>Bacteria</taxon>
        <taxon>Pseudomonadati</taxon>
        <taxon>Pseudomonadota</taxon>
        <taxon>Gammaproteobacteria</taxon>
        <taxon>Moraxellales</taxon>
        <taxon>Moraxellaceae</taxon>
        <taxon>Fluviicoccus</taxon>
    </lineage>
</organism>
<dbReference type="AlphaFoldDB" id="A0A4Q7Z4K8"/>
<proteinExistence type="predicted"/>
<keyword evidence="2" id="KW-1185">Reference proteome</keyword>
<comment type="caution">
    <text evidence="1">The sequence shown here is derived from an EMBL/GenBank/DDBJ whole genome shotgun (WGS) entry which is preliminary data.</text>
</comment>
<evidence type="ECO:0000313" key="1">
    <source>
        <dbReference type="EMBL" id="RZU45237.1"/>
    </source>
</evidence>